<dbReference type="AlphaFoldDB" id="A0A8X6TE46"/>
<dbReference type="Proteomes" id="UP000887013">
    <property type="component" value="Unassembled WGS sequence"/>
</dbReference>
<evidence type="ECO:0008006" key="4">
    <source>
        <dbReference type="Google" id="ProtNLM"/>
    </source>
</evidence>
<name>A0A8X6TE46_NEPPI</name>
<sequence length="99" mass="10542">MFKILLLISVGVVISNAFVCTENYCDGVCCKPVECTEDEIFVKKGSTCGCCDVCRTILYEGESCPPLLSGGPPPTSQCEEGTTCQNTDDGRVCVRNCGS</sequence>
<keyword evidence="1" id="KW-0732">Signal</keyword>
<organism evidence="2 3">
    <name type="scientific">Nephila pilipes</name>
    <name type="common">Giant wood spider</name>
    <name type="synonym">Nephila maculata</name>
    <dbReference type="NCBI Taxonomy" id="299642"/>
    <lineage>
        <taxon>Eukaryota</taxon>
        <taxon>Metazoa</taxon>
        <taxon>Ecdysozoa</taxon>
        <taxon>Arthropoda</taxon>
        <taxon>Chelicerata</taxon>
        <taxon>Arachnida</taxon>
        <taxon>Araneae</taxon>
        <taxon>Araneomorphae</taxon>
        <taxon>Entelegynae</taxon>
        <taxon>Araneoidea</taxon>
        <taxon>Nephilidae</taxon>
        <taxon>Nephila</taxon>
    </lineage>
</organism>
<dbReference type="EMBL" id="BMAW01056612">
    <property type="protein sequence ID" value="GFT06642.1"/>
    <property type="molecule type" value="Genomic_DNA"/>
</dbReference>
<gene>
    <name evidence="2" type="primary">NCL1_48740</name>
    <name evidence="2" type="ORF">NPIL_646931</name>
</gene>
<accession>A0A8X6TE46</accession>
<evidence type="ECO:0000313" key="2">
    <source>
        <dbReference type="EMBL" id="GFT06642.1"/>
    </source>
</evidence>
<dbReference type="OrthoDB" id="7648178at2759"/>
<evidence type="ECO:0000313" key="3">
    <source>
        <dbReference type="Proteomes" id="UP000887013"/>
    </source>
</evidence>
<keyword evidence="3" id="KW-1185">Reference proteome</keyword>
<evidence type="ECO:0000256" key="1">
    <source>
        <dbReference type="SAM" id="SignalP"/>
    </source>
</evidence>
<reference evidence="2" key="1">
    <citation type="submission" date="2020-08" db="EMBL/GenBank/DDBJ databases">
        <title>Multicomponent nature underlies the extraordinary mechanical properties of spider dragline silk.</title>
        <authorList>
            <person name="Kono N."/>
            <person name="Nakamura H."/>
            <person name="Mori M."/>
            <person name="Yoshida Y."/>
            <person name="Ohtoshi R."/>
            <person name="Malay A.D."/>
            <person name="Moran D.A.P."/>
            <person name="Tomita M."/>
            <person name="Numata K."/>
            <person name="Arakawa K."/>
        </authorList>
    </citation>
    <scope>NUCLEOTIDE SEQUENCE</scope>
</reference>
<proteinExistence type="predicted"/>
<protein>
    <recommendedName>
        <fullName evidence="4">Venom protein</fullName>
    </recommendedName>
</protein>
<feature type="chain" id="PRO_5036468313" description="Venom protein" evidence="1">
    <location>
        <begin position="18"/>
        <end position="99"/>
    </location>
</feature>
<comment type="caution">
    <text evidence="2">The sequence shown here is derived from an EMBL/GenBank/DDBJ whole genome shotgun (WGS) entry which is preliminary data.</text>
</comment>
<feature type="signal peptide" evidence="1">
    <location>
        <begin position="1"/>
        <end position="17"/>
    </location>
</feature>